<reference evidence="53 76" key="4">
    <citation type="submission" date="2018-04" db="EMBL/GenBank/DDBJ databases">
        <title>Genome Analysis of a Prevalent Clone of Listeria monocytogenes Sequence Type 87 in China.</title>
        <authorList>
            <person name="Wang Y."/>
        </authorList>
    </citation>
    <scope>NUCLEOTIDE SEQUENCE [LARGE SCALE GENOMIC DNA]</scope>
    <source>
        <strain evidence="53 76">ICDC_LM1523</strain>
    </source>
</reference>
<dbReference type="EMBL" id="AABEMN010000011">
    <property type="protein sequence ID" value="EAG9519883.1"/>
    <property type="molecule type" value="Genomic_DNA"/>
</dbReference>
<evidence type="ECO:0000313" key="39">
    <source>
        <dbReference type="EMBL" id="ECX6925646.1"/>
    </source>
</evidence>
<evidence type="ECO:0000313" key="52">
    <source>
        <dbReference type="EMBL" id="HAJ9593708.1"/>
    </source>
</evidence>
<dbReference type="PROSITE" id="PS51689">
    <property type="entry name" value="SAM_RNA_A_N6_MT"/>
    <property type="match status" value="1"/>
</dbReference>
<feature type="binding site" evidence="7 8">
    <location>
        <position position="31"/>
    </location>
    <ligand>
        <name>S-adenosyl-L-methionine</name>
        <dbReference type="ChEBI" id="CHEBI:59789"/>
    </ligand>
</feature>
<dbReference type="AlphaFoldDB" id="A0A0B8R060"/>
<dbReference type="Proteomes" id="UP000549379">
    <property type="component" value="Unassembled WGS sequence"/>
</dbReference>
<keyword evidence="5 7" id="KW-0949">S-adenosyl-L-methionine</keyword>
<evidence type="ECO:0000313" key="22">
    <source>
        <dbReference type="EMBL" id="EAG2245398.1"/>
    </source>
</evidence>
<dbReference type="NCBIfam" id="TIGR00755">
    <property type="entry name" value="ksgA"/>
    <property type="match status" value="1"/>
</dbReference>
<dbReference type="Proteomes" id="UP000345329">
    <property type="component" value="Unassembled WGS sequence"/>
</dbReference>
<protein>
    <recommendedName>
        <fullName evidence="7">Ribosomal RNA small subunit methyltransferase A</fullName>
        <ecNumber evidence="7">2.1.1.182</ecNumber>
    </recommendedName>
    <alternativeName>
        <fullName evidence="7">16S rRNA (adenine(1518)-N(6)/adenine(1519)-N(6))-dimethyltransferase</fullName>
    </alternativeName>
    <alternativeName>
        <fullName evidence="7">16S rRNA dimethyladenosine transferase</fullName>
    </alternativeName>
    <alternativeName>
        <fullName evidence="7">16S rRNA dimethylase</fullName>
    </alternativeName>
    <alternativeName>
        <fullName evidence="7">S-adenosylmethionine-6-N', N'-adenosyl(rRNA) dimethyltransferase</fullName>
    </alternativeName>
</protein>
<evidence type="ECO:0000313" key="15">
    <source>
        <dbReference type="EMBL" id="EAD3792425.1"/>
    </source>
</evidence>
<dbReference type="EMBL" id="AAAJKI010000021">
    <property type="protein sequence ID" value="EAC6548560.1"/>
    <property type="molecule type" value="Genomic_DNA"/>
</dbReference>
<dbReference type="EMBL" id="AAAIXK010000008">
    <property type="protein sequence ID" value="EAC5551553.1"/>
    <property type="molecule type" value="Genomic_DNA"/>
</dbReference>
<dbReference type="Proteomes" id="UP000376505">
    <property type="component" value="Unassembled WGS sequence"/>
</dbReference>
<evidence type="ECO:0000313" key="71">
    <source>
        <dbReference type="Proteomes" id="UP000403352"/>
    </source>
</evidence>
<evidence type="ECO:0000313" key="92">
    <source>
        <dbReference type="Proteomes" id="UP000566721"/>
    </source>
</evidence>
<evidence type="ECO:0000313" key="37">
    <source>
        <dbReference type="EMBL" id="ECB9514228.1"/>
    </source>
</evidence>
<dbReference type="EMBL" id="AABCVX010000002">
    <property type="protein sequence ID" value="EAG6168984.1"/>
    <property type="molecule type" value="Genomic_DNA"/>
</dbReference>
<accession>A0A0B8R060</accession>
<evidence type="ECO:0000313" key="34">
    <source>
        <dbReference type="EMBL" id="EAK8897145.1"/>
    </source>
</evidence>
<dbReference type="Proteomes" id="UP000358545">
    <property type="component" value="Unassembled WGS sequence"/>
</dbReference>
<evidence type="ECO:0000313" key="50">
    <source>
        <dbReference type="EMBL" id="HAC0274759.1"/>
    </source>
</evidence>
<dbReference type="Proteomes" id="UP000478704">
    <property type="component" value="Unassembled WGS sequence"/>
</dbReference>
<name>A0A0B8R060_LISMN</name>
<dbReference type="SMART" id="SM00650">
    <property type="entry name" value="rADc"/>
    <property type="match status" value="1"/>
</dbReference>
<dbReference type="EMBL" id="AABAWE010000002">
    <property type="protein sequence ID" value="EAG2086754.1"/>
    <property type="molecule type" value="Genomic_DNA"/>
</dbReference>
<evidence type="ECO:0000313" key="45">
    <source>
        <dbReference type="EMBL" id="EDP8513072.1"/>
    </source>
</evidence>
<feature type="binding site" evidence="7 8">
    <location>
        <position position="29"/>
    </location>
    <ligand>
        <name>S-adenosyl-L-methionine</name>
        <dbReference type="ChEBI" id="CHEBI:59789"/>
    </ligand>
</feature>
<dbReference type="EMBL" id="AABBHO010000026">
    <property type="protein sequence ID" value="EAG2997514.1"/>
    <property type="molecule type" value="Genomic_DNA"/>
</dbReference>
<comment type="catalytic activity">
    <reaction evidence="7">
        <text>adenosine(1518)/adenosine(1519) in 16S rRNA + 4 S-adenosyl-L-methionine = N(6)-dimethyladenosine(1518)/N(6)-dimethyladenosine(1519) in 16S rRNA + 4 S-adenosyl-L-homocysteine + 4 H(+)</text>
        <dbReference type="Rhea" id="RHEA:19609"/>
        <dbReference type="Rhea" id="RHEA-COMP:10232"/>
        <dbReference type="Rhea" id="RHEA-COMP:10233"/>
        <dbReference type="ChEBI" id="CHEBI:15378"/>
        <dbReference type="ChEBI" id="CHEBI:57856"/>
        <dbReference type="ChEBI" id="CHEBI:59789"/>
        <dbReference type="ChEBI" id="CHEBI:74411"/>
        <dbReference type="ChEBI" id="CHEBI:74493"/>
        <dbReference type="EC" id="2.1.1.182"/>
    </reaction>
</comment>
<dbReference type="EMBL" id="AABBAW010000002">
    <property type="protein sequence ID" value="EAG2514837.1"/>
    <property type="molecule type" value="Genomic_DNA"/>
</dbReference>
<dbReference type="InterPro" id="IPR011530">
    <property type="entry name" value="rRNA_adenine_dimethylase"/>
</dbReference>
<evidence type="ECO:0000313" key="67">
    <source>
        <dbReference type="Proteomes" id="UP000376505"/>
    </source>
</evidence>
<feature type="binding site" evidence="7 8">
    <location>
        <position position="102"/>
    </location>
    <ligand>
        <name>S-adenosyl-L-methionine</name>
        <dbReference type="ChEBI" id="CHEBI:59789"/>
    </ligand>
</feature>
<dbReference type="EMBL" id="AACKDQ010000012">
    <property type="protein sequence ID" value="EAK9316777.1"/>
    <property type="molecule type" value="Genomic_DNA"/>
</dbReference>
<evidence type="ECO:0000313" key="81">
    <source>
        <dbReference type="Proteomes" id="UP000489121"/>
    </source>
</evidence>
<evidence type="ECO:0000313" key="74">
    <source>
        <dbReference type="Proteomes" id="UP000427828"/>
    </source>
</evidence>
<evidence type="ECO:0000313" key="73">
    <source>
        <dbReference type="Proteomes" id="UP000423131"/>
    </source>
</evidence>
<evidence type="ECO:0000256" key="1">
    <source>
        <dbReference type="ARBA" id="ARBA00022490"/>
    </source>
</evidence>
<dbReference type="EMBL" id="AABAYG010000003">
    <property type="protein sequence ID" value="EAG2245398.1"/>
    <property type="molecule type" value="Genomic_DNA"/>
</dbReference>
<dbReference type="Proteomes" id="UP000467347">
    <property type="component" value="Unassembled WGS sequence"/>
</dbReference>
<dbReference type="Proteomes" id="UP000533021">
    <property type="component" value="Unassembled WGS sequence"/>
</dbReference>
<evidence type="ECO:0000313" key="76">
    <source>
        <dbReference type="Proteomes" id="UP000460224"/>
    </source>
</evidence>
<dbReference type="EMBL" id="DAAJFY010000002">
    <property type="protein sequence ID" value="HAC0274759.1"/>
    <property type="molecule type" value="Genomic_DNA"/>
</dbReference>
<gene>
    <name evidence="7 24" type="primary">rsmA</name>
    <name evidence="7" type="synonym">ksgA</name>
    <name evidence="55" type="synonym">rsma</name>
    <name evidence="20" type="ORF">A8L61_07960</name>
    <name evidence="28" type="ORF">AB917_02335</name>
    <name evidence="10" type="ORF">ABZ57_10240</name>
    <name evidence="54" type="ORF">AJL21_01750</name>
    <name evidence="18" type="ORF">ART25_13445</name>
    <name evidence="11" type="ORF">ARY78_14045</name>
    <name evidence="23" type="ORF">B1N52_06655</name>
    <name evidence="22" type="ORF">B1S26_08230</name>
    <name evidence="24" type="ORF">B5K54_09440</name>
    <name evidence="39" type="ORF">BCZ19_13265</name>
    <name evidence="21" type="ORF">BCZ21_05740</name>
    <name evidence="26" type="ORF">CA369_05265</name>
    <name evidence="25" type="ORF">CAV64_14150</name>
    <name evidence="29" type="ORF">CW845_05550</name>
    <name evidence="31" type="ORF">D4920_13905</name>
    <name evidence="30" type="ORF">D4B11_08855</name>
    <name evidence="32" type="ORF">D5N24_13265</name>
    <name evidence="34" type="ORF">D7104_05445</name>
    <name evidence="53" type="ORF">DCK61_13975</name>
    <name evidence="27" type="ORF">DCT16_06195</name>
    <name evidence="12" type="ORF">DU018_09315</name>
    <name evidence="55" type="ORF">DYZ80_00797</name>
    <name evidence="19" type="ORF">E1W56_14615</name>
    <name evidence="33" type="ORF">E5F58_14415</name>
    <name evidence="17" type="ORF">EX365_09405</name>
    <name evidence="16" type="ORF">EXZ73_10045</name>
    <name evidence="40" type="ORF">F6436_02315</name>
    <name evidence="41" type="ORF">F6515_10860</name>
    <name evidence="35" type="ORF">FA835_06585</name>
    <name evidence="37" type="ORF">FLQ97_10870</name>
    <name evidence="36" type="ORF">FLR03_09075</name>
    <name evidence="38" type="ORF">FNX40_02615</name>
    <name evidence="44" type="ORF">FV747_12760</name>
    <name evidence="45" type="ORF">G3O21_000466</name>
    <name evidence="46" type="ORF">GHH22_14375</name>
    <name evidence="51" type="ORF">GI949_02330</name>
    <name evidence="43" type="ORF">GJW51_05105</name>
    <name evidence="42" type="ORF">GQG13_06610</name>
    <name evidence="47" type="ORF">GYR60_11130</name>
    <name evidence="48" type="ORF">GYS09_12505</name>
    <name evidence="49" type="ORF">GYX23_02275</name>
    <name evidence="50" type="ORF">GYY14_05150</name>
    <name evidence="52" type="ORF">HQN34_001914</name>
    <name evidence="13" type="ORF">KV70_02310</name>
    <name evidence="14" type="ORF">QD52_06425</name>
    <name evidence="15" type="ORF">UI29_06470</name>
</gene>
<dbReference type="HAMAP" id="MF_00607">
    <property type="entry name" value="16SrRNA_methyltr_A"/>
    <property type="match status" value="1"/>
</dbReference>
<dbReference type="FunFam" id="1.10.8.100:FF:000002">
    <property type="entry name" value="Ribosomal RNA small subunit methyltransferase A"/>
    <property type="match status" value="1"/>
</dbReference>
<evidence type="ECO:0000313" key="27">
    <source>
        <dbReference type="EMBL" id="EAG6168984.1"/>
    </source>
</evidence>
<dbReference type="Proteomes" id="UP000364988">
    <property type="component" value="Unassembled WGS sequence"/>
</dbReference>
<dbReference type="EMBL" id="AAANYR010000004">
    <property type="protein sequence ID" value="EAD5786773.1"/>
    <property type="molecule type" value="Genomic_DNA"/>
</dbReference>
<dbReference type="Proteomes" id="UP000339309">
    <property type="component" value="Unassembled WGS sequence"/>
</dbReference>
<dbReference type="OMA" id="GMFQKEV"/>
<dbReference type="Pfam" id="PF00398">
    <property type="entry name" value="RrnaAD"/>
    <property type="match status" value="1"/>
</dbReference>
<evidence type="ECO:0000313" key="21">
    <source>
        <dbReference type="EMBL" id="EAG2086754.1"/>
    </source>
</evidence>
<evidence type="ECO:0000313" key="24">
    <source>
        <dbReference type="EMBL" id="EAG2997514.1"/>
    </source>
</evidence>
<dbReference type="Proteomes" id="UP000843503">
    <property type="component" value="Unassembled WGS sequence"/>
</dbReference>
<evidence type="ECO:0000313" key="72">
    <source>
        <dbReference type="Proteomes" id="UP000410967"/>
    </source>
</evidence>
<evidence type="ECO:0000313" key="57">
    <source>
        <dbReference type="Proteomes" id="UP000331186"/>
    </source>
</evidence>
<evidence type="ECO:0000256" key="8">
    <source>
        <dbReference type="PROSITE-ProRule" id="PRU01026"/>
    </source>
</evidence>
<evidence type="ECO:0000313" key="35">
    <source>
        <dbReference type="EMBL" id="EAK9316777.1"/>
    </source>
</evidence>
<evidence type="ECO:0000313" key="23">
    <source>
        <dbReference type="EMBL" id="EAG2514837.1"/>
    </source>
</evidence>
<dbReference type="Proteomes" id="UP000344343">
    <property type="component" value="Unassembled WGS sequence"/>
</dbReference>
<dbReference type="GO" id="GO:0003723">
    <property type="term" value="F:RNA binding"/>
    <property type="evidence" value="ECO:0007669"/>
    <property type="project" value="UniProtKB-UniRule"/>
</dbReference>
<dbReference type="InterPro" id="IPR029063">
    <property type="entry name" value="SAM-dependent_MTases_sf"/>
</dbReference>
<feature type="domain" description="Ribosomal RNA adenine methylase transferase N-terminal" evidence="9">
    <location>
        <begin position="36"/>
        <end position="213"/>
    </location>
</feature>
<reference evidence="34 62" key="6">
    <citation type="submission" date="2018-10" db="EMBL/GenBank/DDBJ databases">
        <authorList>
            <consortium name="PulseNet: The National Subtyping Network for Foodborne Disease Surveillance"/>
            <person name="Tarr C.L."/>
            <person name="Trees E."/>
            <person name="Katz L.S."/>
            <person name="Carleton-Romer H.A."/>
            <person name="Stroika S."/>
            <person name="Kucerova Z."/>
            <person name="Roache K.F."/>
            <person name="Sabol A.L."/>
            <person name="Besser J."/>
            <person name="Gerner-Smidt P."/>
        </authorList>
    </citation>
    <scope>NUCLEOTIDE SEQUENCE [LARGE SCALE GENOMIC DNA]</scope>
    <source>
        <strain evidence="10 59">2015L-6227</strain>
        <strain evidence="13 63">PNUSAL000910</strain>
        <strain evidence="20 64">PNUSAL002180</strain>
        <strain evidence="34 62">PNUSAL004402</strain>
        <strain evidence="41 81">PNUSAL005692</strain>
    </source>
</reference>
<dbReference type="EMBL" id="AABGUK010000006">
    <property type="protein sequence ID" value="EAH4243182.1"/>
    <property type="molecule type" value="Genomic_DNA"/>
</dbReference>
<dbReference type="EMBL" id="AABBYJ010000009">
    <property type="protein sequence ID" value="EAG4332387.1"/>
    <property type="molecule type" value="Genomic_DNA"/>
</dbReference>
<dbReference type="Proteomes" id="UP000844415">
    <property type="component" value="Unassembled WGS sequence"/>
</dbReference>
<evidence type="ECO:0000313" key="26">
    <source>
        <dbReference type="EMBL" id="EAG4461690.1"/>
    </source>
</evidence>
<dbReference type="PROSITE" id="PS01131">
    <property type="entry name" value="RRNA_A_DIMETH"/>
    <property type="match status" value="1"/>
</dbReference>
<dbReference type="EMBL" id="QDAY01000006">
    <property type="protein sequence ID" value="KAA9447418.1"/>
    <property type="molecule type" value="Genomic_DNA"/>
</dbReference>
<dbReference type="EMBL" id="DAAIJL010000013">
    <property type="protein sequence ID" value="HAB8558109.1"/>
    <property type="molecule type" value="Genomic_DNA"/>
</dbReference>
<dbReference type="Proteomes" id="UP000379076">
    <property type="component" value="Unassembled WGS sequence"/>
</dbReference>
<evidence type="ECO:0000313" key="53">
    <source>
        <dbReference type="EMBL" id="KAA9447418.1"/>
    </source>
</evidence>
<dbReference type="EMBL" id="AAAKQF010000001">
    <property type="protein sequence ID" value="EAC9039044.1"/>
    <property type="molecule type" value="Genomic_DNA"/>
</dbReference>
<dbReference type="Proteomes" id="UP000365297">
    <property type="component" value="Unassembled WGS sequence"/>
</dbReference>
<evidence type="ECO:0000313" key="11">
    <source>
        <dbReference type="EMBL" id="EAC5551553.1"/>
    </source>
</evidence>
<comment type="function">
    <text evidence="7">Specifically dimethylates two adjacent adenosines (A1518 and A1519) in the loop of a conserved hairpin near the 3'-end of 16S rRNA in the 30S particle. May play a critical role in biogenesis of 30S subunits.</text>
</comment>
<dbReference type="EMBL" id="AALEDS010000001">
    <property type="protein sequence ID" value="ECY6543155.1"/>
    <property type="molecule type" value="Genomic_DNA"/>
</dbReference>
<evidence type="ECO:0000313" key="32">
    <source>
        <dbReference type="EMBL" id="EAH3295375.1"/>
    </source>
</evidence>
<dbReference type="Proteomes" id="UP000540117">
    <property type="component" value="Unassembled WGS sequence"/>
</dbReference>
<evidence type="ECO:0000313" key="68">
    <source>
        <dbReference type="Proteomes" id="UP000379076"/>
    </source>
</evidence>
<dbReference type="InterPro" id="IPR023165">
    <property type="entry name" value="rRNA_Ade_diMease-like_C"/>
</dbReference>
<dbReference type="Proteomes" id="UP000410967">
    <property type="component" value="Unassembled WGS sequence"/>
</dbReference>
<evidence type="ECO:0000313" key="89">
    <source>
        <dbReference type="Proteomes" id="UP000546397"/>
    </source>
</evidence>
<dbReference type="EMBL" id="AANEHK010000013">
    <property type="protein sequence ID" value="EDO0986866.1"/>
    <property type="molecule type" value="Genomic_DNA"/>
</dbReference>
<dbReference type="EMBL" id="AAHZFY010000025">
    <property type="protein sequence ID" value="ECB9514228.1"/>
    <property type="molecule type" value="Genomic_DNA"/>
</dbReference>
<dbReference type="EC" id="2.1.1.182" evidence="7"/>
<keyword evidence="3 7" id="KW-0489">Methyltransferase</keyword>
<evidence type="ECO:0000313" key="40">
    <source>
        <dbReference type="EMBL" id="ECY6543155.1"/>
    </source>
</evidence>
<dbReference type="Proteomes" id="UP000841146">
    <property type="component" value="Unassembled WGS sequence"/>
</dbReference>
<dbReference type="Proteomes" id="UP000427828">
    <property type="component" value="Unassembled WGS sequence"/>
</dbReference>
<evidence type="ECO:0000313" key="96">
    <source>
        <dbReference type="Proteomes" id="UP000844415"/>
    </source>
</evidence>
<dbReference type="EMBL" id="DABJAN010000003">
    <property type="protein sequence ID" value="HAJ9593708.1"/>
    <property type="molecule type" value="Genomic_DNA"/>
</dbReference>
<evidence type="ECO:0000313" key="36">
    <source>
        <dbReference type="EMBL" id="ECB9473822.1"/>
    </source>
</evidence>
<dbReference type="Proteomes" id="UP000852906">
    <property type="component" value="Unassembled WGS sequence"/>
</dbReference>
<dbReference type="InterPro" id="IPR020596">
    <property type="entry name" value="rRNA_Ade_Mease_Trfase_CS"/>
</dbReference>
<dbReference type="EMBL" id="AAANYN010000014">
    <property type="protein sequence ID" value="EAD5774629.1"/>
    <property type="molecule type" value="Genomic_DNA"/>
</dbReference>
<evidence type="ECO:0000313" key="59">
    <source>
        <dbReference type="Proteomes" id="UP000339309"/>
    </source>
</evidence>
<keyword evidence="6 7" id="KW-0694">RNA-binding</keyword>
<reference evidence="93 94" key="3">
    <citation type="journal article" date="2018" name="Genome Biol.">
        <title>SKESA: strategic k-mer extension for scrupulous assemblies.</title>
        <authorList>
            <person name="Souvorov A."/>
            <person name="Agarwala R."/>
            <person name="Lipman D.J."/>
        </authorList>
    </citation>
    <scope>NUCLEOTIDE SEQUENCE [LARGE SCALE GENOMIC DNA]</scope>
    <source>
        <strain evidence="46">09CEB371LM</strain>
        <strain evidence="52">2017-325981-023-01</strain>
        <strain evidence="48 96">CFIAFB20100120</strain>
        <strain evidence="47 93">CFIAFB20130012</strain>
        <strain evidence="50">CFIAFB20170037</strain>
        <strain evidence="49 94">CFIAFB20170045</strain>
        <strain evidence="51 95">DMG1500109</strain>
    </source>
</reference>
<dbReference type="EMBL" id="AABFVG010000011">
    <property type="protein sequence ID" value="EAH2283176.1"/>
    <property type="molecule type" value="Genomic_DNA"/>
</dbReference>
<evidence type="ECO:0000256" key="6">
    <source>
        <dbReference type="ARBA" id="ARBA00022884"/>
    </source>
</evidence>
<dbReference type="Proteomes" id="UP000548278">
    <property type="component" value="Unassembled WGS sequence"/>
</dbReference>
<dbReference type="Proteomes" id="UP000528151">
    <property type="component" value="Unassembled WGS sequence"/>
</dbReference>
<evidence type="ECO:0000313" key="55">
    <source>
        <dbReference type="EMBL" id="RKA09155.1"/>
    </source>
</evidence>
<dbReference type="EMBL" id="AABAGT010000010">
    <property type="protein sequence ID" value="EAG0867219.1"/>
    <property type="molecule type" value="Genomic_DNA"/>
</dbReference>
<dbReference type="EMBL" id="QXLS01000002">
    <property type="protein sequence ID" value="RKA09155.1"/>
    <property type="molecule type" value="Genomic_DNA"/>
</dbReference>
<dbReference type="Proteomes" id="UP000350032">
    <property type="component" value="Unassembled WGS sequence"/>
</dbReference>
<reference evidence="72 82" key="7">
    <citation type="submission" date="2019-04" db="EMBL/GenBank/DDBJ databases">
        <authorList>
            <consortium name="GenomeTrakr network: Whole genome sequencing for foodborne pathogen traceback"/>
        </authorList>
    </citation>
    <scope>NUCLEOTIDE SEQUENCE [LARGE SCALE GENOMIC DNA]</scope>
    <source>
        <strain evidence="28 90">CFSAN004300</strain>
        <strain evidence="29 82">CFSAN072474</strain>
        <strain evidence="40 65">FLAG-55987</strain>
        <strain evidence="35 72">PHLUSALM00088</strain>
    </source>
</reference>
<reference evidence="55 56" key="2">
    <citation type="journal article" date="2018" name="BMC Genomics">
        <title>Genes significantly associated with lineage II food isolates of Listeria monocytogenes.</title>
        <authorList>
            <person name="Pirone-Davies C."/>
            <person name="Chen Y."/>
            <person name="Pightling A."/>
            <person name="Ryan G."/>
            <person name="Wang Y."/>
            <person name="Yao K."/>
            <person name="Hoffmann M."/>
            <person name="Allard M.W."/>
        </authorList>
    </citation>
    <scope>NUCLEOTIDE SEQUENCE [LARGE SCALE GENOMIC DNA]</scope>
    <source>
        <strain evidence="55 56">PNUSAL000550</strain>
    </source>
</reference>
<reference evidence="54 97" key="1">
    <citation type="submission" date="2016-09" db="EMBL/GenBank/DDBJ databases">
        <title>100K Listeria isolates.</title>
        <authorList>
            <person name="Chen P."/>
            <person name="Weimer B.C."/>
            <person name="Kong N."/>
            <person name="Huang B."/>
        </authorList>
    </citation>
    <scope>NUCLEOTIDE SEQUENCE [LARGE SCALE GENOMIC DNA]</scope>
    <source>
        <strain evidence="54 97">BCW_2383</strain>
    </source>
</reference>
<keyword evidence="2 7" id="KW-0698">rRNA processing</keyword>
<dbReference type="SUPFAM" id="SSF53335">
    <property type="entry name" value="S-adenosyl-L-methionine-dependent methyltransferases"/>
    <property type="match status" value="1"/>
</dbReference>
<dbReference type="EMBL" id="AALGDA010000037">
    <property type="protein sequence ID" value="ECY9783481.1"/>
    <property type="molecule type" value="Genomic_DNA"/>
</dbReference>
<evidence type="ECO:0000313" key="58">
    <source>
        <dbReference type="Proteomes" id="UP000337746"/>
    </source>
</evidence>
<dbReference type="EMBL" id="AABBZO010000004">
    <property type="protein sequence ID" value="EAG4461690.1"/>
    <property type="molecule type" value="Genomic_DNA"/>
</dbReference>
<evidence type="ECO:0000313" key="18">
    <source>
        <dbReference type="EMBL" id="EAE1339918.1"/>
    </source>
</evidence>
<reference evidence="52" key="9">
    <citation type="submission" date="2020-05" db="EMBL/GenBank/DDBJ databases">
        <authorList>
            <consortium name="NCBI Pathogen Detection Project"/>
        </authorList>
    </citation>
    <scope>NUCLEOTIDE SEQUENCE</scope>
    <source>
        <strain evidence="46">09CEB371LM</strain>
        <strain evidence="52">2017-325981-023-01</strain>
        <strain evidence="48">CFIAFB20100120</strain>
        <strain evidence="47">CFIAFB20130012</strain>
        <strain evidence="50">CFIAFB20170037</strain>
        <strain evidence="49">CFIAFB20170045</strain>
        <strain evidence="51">DMG1500109</strain>
    </source>
</reference>
<dbReference type="RefSeq" id="WP_003731190.1">
    <property type="nucleotide sequence ID" value="NC_021824.1"/>
</dbReference>
<evidence type="ECO:0000313" key="88">
    <source>
        <dbReference type="Proteomes" id="UP000540117"/>
    </source>
</evidence>
<proteinExistence type="inferred from homology"/>
<evidence type="ECO:0000313" key="41">
    <source>
        <dbReference type="EMBL" id="ECY9783481.1"/>
    </source>
</evidence>
<dbReference type="Proteomes" id="UP000843775">
    <property type="component" value="Unassembled WGS sequence"/>
</dbReference>
<evidence type="ECO:0000313" key="46">
    <source>
        <dbReference type="EMBL" id="HAA8054326.1"/>
    </source>
</evidence>
<dbReference type="Gene3D" id="3.40.50.150">
    <property type="entry name" value="Vaccinia Virus protein VP39"/>
    <property type="match status" value="1"/>
</dbReference>
<dbReference type="FunFam" id="3.40.50.150:FF:000023">
    <property type="entry name" value="Ribosomal RNA small subunit methyltransferase A"/>
    <property type="match status" value="1"/>
</dbReference>
<evidence type="ECO:0000313" key="13">
    <source>
        <dbReference type="EMBL" id="EAC9039044.1"/>
    </source>
</evidence>
<evidence type="ECO:0000313" key="54">
    <source>
        <dbReference type="EMBL" id="OET52640.1"/>
    </source>
</evidence>
<evidence type="ECO:0000313" key="93">
    <source>
        <dbReference type="Proteomes" id="UP000840197"/>
    </source>
</evidence>
<comment type="subcellular location">
    <subcellularLocation>
        <location evidence="7">Cytoplasm</location>
    </subcellularLocation>
</comment>
<dbReference type="EMBL" id="AAASLB010000011">
    <property type="protein sequence ID" value="EAE4943277.1"/>
    <property type="molecule type" value="Genomic_DNA"/>
</dbReference>
<dbReference type="CDD" id="cd02440">
    <property type="entry name" value="AdoMet_MTases"/>
    <property type="match status" value="1"/>
</dbReference>
<dbReference type="Proteomes" id="UP000467536">
    <property type="component" value="Unassembled WGS sequence"/>
</dbReference>
<dbReference type="Proteomes" id="UP000840197">
    <property type="component" value="Unassembled WGS sequence"/>
</dbReference>
<dbReference type="EMBL" id="AABDGJ010000001">
    <property type="protein sequence ID" value="EAG6989435.1"/>
    <property type="molecule type" value="Genomic_DNA"/>
</dbReference>
<dbReference type="EMBL" id="AALAQH010000009">
    <property type="protein sequence ID" value="ECX6925646.1"/>
    <property type="molecule type" value="Genomic_DNA"/>
</dbReference>
<dbReference type="EMBL" id="AABGHY010000011">
    <property type="protein sequence ID" value="EAH3295375.1"/>
    <property type="molecule type" value="Genomic_DNA"/>
</dbReference>
<dbReference type="EMBL" id="AANPAU010000001">
    <property type="protein sequence ID" value="EDP8513072.1"/>
    <property type="molecule type" value="Genomic_DNA"/>
</dbReference>
<evidence type="ECO:0000313" key="75">
    <source>
        <dbReference type="Proteomes" id="UP000455569"/>
    </source>
</evidence>
<dbReference type="Proteomes" id="UP000389283">
    <property type="component" value="Unassembled WGS sequence"/>
</dbReference>
<dbReference type="EMBL" id="AAAMZD010000002">
    <property type="protein sequence ID" value="EAD3792425.1"/>
    <property type="molecule type" value="Genomic_DNA"/>
</dbReference>
<dbReference type="EMBL" id="DAAJCS010000001">
    <property type="protein sequence ID" value="HAC0011817.1"/>
    <property type="molecule type" value="Genomic_DNA"/>
</dbReference>
<comment type="caution">
    <text evidence="24">The sequence shown here is derived from an EMBL/GenBank/DDBJ whole genome shotgun (WGS) entry which is preliminary data.</text>
</comment>
<reference evidence="86 87" key="8">
    <citation type="submission" date="2019-04" db="EMBL/GenBank/DDBJ databases">
        <authorList>
            <person name="Ashton P.M."/>
            <person name="Dallman T."/>
            <person name="Nair S."/>
            <person name="De Pinna E."/>
            <person name="Peters T."/>
            <person name="Grant K."/>
        </authorList>
    </citation>
    <scope>NUCLEOTIDE SEQUENCE [LARGE SCALE GENOMIC DNA]</scope>
    <source>
        <strain evidence="31 87">282333</strain>
        <strain evidence="32 86">282352</strain>
        <strain evidence="30 89">289003</strain>
        <strain evidence="44 78">788324</strain>
        <strain evidence="19">RL15000286</strain>
    </source>
</reference>
<evidence type="ECO:0000313" key="17">
    <source>
        <dbReference type="EMBL" id="EAD5786773.1"/>
    </source>
</evidence>
<evidence type="ECO:0000256" key="7">
    <source>
        <dbReference type="HAMAP-Rule" id="MF_00607"/>
    </source>
</evidence>
<keyword evidence="4 7" id="KW-0808">Transferase</keyword>
<dbReference type="Proteomes" id="UP000546397">
    <property type="component" value="Unassembled WGS sequence"/>
</dbReference>
<evidence type="ECO:0000313" key="16">
    <source>
        <dbReference type="EMBL" id="EAD5774629.1"/>
    </source>
</evidence>
<dbReference type="EMBL" id="MJTJ01000004">
    <property type="protein sequence ID" value="OET52640.1"/>
    <property type="molecule type" value="Genomic_DNA"/>
</dbReference>
<evidence type="ECO:0000313" key="47">
    <source>
        <dbReference type="EMBL" id="HAB8399068.1"/>
    </source>
</evidence>
<dbReference type="Proteomes" id="UP000530452">
    <property type="component" value="Unassembled WGS sequence"/>
</dbReference>
<dbReference type="EMBL" id="AAALRN010000002">
    <property type="protein sequence ID" value="EAD1184722.1"/>
    <property type="molecule type" value="Genomic_DNA"/>
</dbReference>
<dbReference type="Proteomes" id="UP000455569">
    <property type="component" value="Unassembled WGS sequence"/>
</dbReference>
<evidence type="ECO:0000313" key="82">
    <source>
        <dbReference type="Proteomes" id="UP000522199"/>
    </source>
</evidence>
<evidence type="ECO:0000313" key="83">
    <source>
        <dbReference type="Proteomes" id="UP000525850"/>
    </source>
</evidence>
<dbReference type="Proteomes" id="UP000481141">
    <property type="component" value="Unassembled WGS sequence"/>
</dbReference>
<dbReference type="EMBL" id="AACJYH010000003">
    <property type="protein sequence ID" value="EAK8897145.1"/>
    <property type="molecule type" value="Genomic_DNA"/>
</dbReference>
<organism evidence="24 91">
    <name type="scientific">Listeria monocytogenes</name>
    <dbReference type="NCBI Taxonomy" id="1639"/>
    <lineage>
        <taxon>Bacteria</taxon>
        <taxon>Bacillati</taxon>
        <taxon>Bacillota</taxon>
        <taxon>Bacilli</taxon>
        <taxon>Bacillales</taxon>
        <taxon>Listeriaceae</taxon>
        <taxon>Listeria</taxon>
    </lineage>
</organism>
<dbReference type="Proteomes" id="UP000842809">
    <property type="component" value="Unassembled WGS sequence"/>
</dbReference>
<evidence type="ECO:0000313" key="78">
    <source>
        <dbReference type="Proteomes" id="UP000467536"/>
    </source>
</evidence>
<dbReference type="EMBL" id="AABEKY010000002">
    <property type="protein sequence ID" value="EAG9386949.1"/>
    <property type="molecule type" value="Genomic_DNA"/>
</dbReference>
<evidence type="ECO:0000256" key="3">
    <source>
        <dbReference type="ARBA" id="ARBA00022603"/>
    </source>
</evidence>
<evidence type="ECO:0000313" key="29">
    <source>
        <dbReference type="EMBL" id="EAG9386949.1"/>
    </source>
</evidence>
<evidence type="ECO:0000313" key="85">
    <source>
        <dbReference type="Proteomes" id="UP000528151"/>
    </source>
</evidence>
<dbReference type="GO" id="GO:0005829">
    <property type="term" value="C:cytosol"/>
    <property type="evidence" value="ECO:0007669"/>
    <property type="project" value="TreeGrafter"/>
</dbReference>
<feature type="binding site" evidence="7 8">
    <location>
        <position position="77"/>
    </location>
    <ligand>
        <name>S-adenosyl-L-methionine</name>
        <dbReference type="ChEBI" id="CHEBI:59789"/>
    </ligand>
</feature>
<dbReference type="Proteomes" id="UP000337746">
    <property type="component" value="Unassembled WGS sequence"/>
</dbReference>
<dbReference type="Proteomes" id="UP000525850">
    <property type="component" value="Unassembled WGS sequence"/>
</dbReference>
<evidence type="ECO:0000313" key="86">
    <source>
        <dbReference type="Proteomes" id="UP000530452"/>
    </source>
</evidence>
<dbReference type="Proteomes" id="UP000398321">
    <property type="component" value="Unassembled WGS sequence"/>
</dbReference>
<evidence type="ECO:0000313" key="70">
    <source>
        <dbReference type="Proteomes" id="UP000398321"/>
    </source>
</evidence>
<comment type="similarity">
    <text evidence="7">Belongs to the class I-like SAM-binding methyltransferase superfamily. rRNA adenine N(6)-methyltransferase family. RsmA subfamily.</text>
</comment>
<evidence type="ECO:0000313" key="56">
    <source>
        <dbReference type="Proteomes" id="UP000272537"/>
    </source>
</evidence>
<dbReference type="Proteomes" id="UP000423131">
    <property type="component" value="Unassembled WGS sequence"/>
</dbReference>
<dbReference type="KEGG" id="lmok:CQ02_01010"/>
<evidence type="ECO:0000259" key="9">
    <source>
        <dbReference type="SMART" id="SM00650"/>
    </source>
</evidence>
<evidence type="ECO:0000313" key="77">
    <source>
        <dbReference type="Proteomes" id="UP000467347"/>
    </source>
</evidence>
<dbReference type="GO" id="GO:0052908">
    <property type="term" value="F:16S rRNA (adenine(1518)-N(6)/adenine(1519)-N(6))-dimethyltransferase activity"/>
    <property type="evidence" value="ECO:0007669"/>
    <property type="project" value="UniProtKB-EC"/>
</dbReference>
<evidence type="ECO:0000313" key="25">
    <source>
        <dbReference type="EMBL" id="EAG4332387.1"/>
    </source>
</evidence>
<evidence type="ECO:0000313" key="33">
    <source>
        <dbReference type="EMBL" id="EAH4243182.1"/>
    </source>
</evidence>
<evidence type="ECO:0000313" key="62">
    <source>
        <dbReference type="Proteomes" id="UP000350032"/>
    </source>
</evidence>
<evidence type="ECO:0000313" key="51">
    <source>
        <dbReference type="EMBL" id="HAC1753811.1"/>
    </source>
</evidence>
<dbReference type="EMBL" id="AANCRK010000002">
    <property type="protein sequence ID" value="EDN7714801.1"/>
    <property type="molecule type" value="Genomic_DNA"/>
</dbReference>
<evidence type="ECO:0000313" key="64">
    <source>
        <dbReference type="Proteomes" id="UP000358545"/>
    </source>
</evidence>
<evidence type="ECO:0000313" key="90">
    <source>
        <dbReference type="Proteomes" id="UP000548278"/>
    </source>
</evidence>
<dbReference type="Proteomes" id="UP000566721">
    <property type="component" value="Unassembled WGS sequence"/>
</dbReference>
<dbReference type="Proteomes" id="UP000331186">
    <property type="component" value="Unassembled WGS sequence"/>
</dbReference>
<evidence type="ECO:0000256" key="5">
    <source>
        <dbReference type="ARBA" id="ARBA00022691"/>
    </source>
</evidence>
<dbReference type="PANTHER" id="PTHR11727:SF7">
    <property type="entry name" value="DIMETHYLADENOSINE TRANSFERASE-RELATED"/>
    <property type="match status" value="1"/>
</dbReference>
<evidence type="ECO:0000313" key="28">
    <source>
        <dbReference type="EMBL" id="EAG6989435.1"/>
    </source>
</evidence>
<evidence type="ECO:0000313" key="91">
    <source>
        <dbReference type="Proteomes" id="UP000549379"/>
    </source>
</evidence>
<evidence type="ECO:0000313" key="38">
    <source>
        <dbReference type="EMBL" id="ECC1555696.1"/>
    </source>
</evidence>
<evidence type="ECO:0000313" key="95">
    <source>
        <dbReference type="Proteomes" id="UP000843775"/>
    </source>
</evidence>
<evidence type="ECO:0000313" key="48">
    <source>
        <dbReference type="EMBL" id="HAB8558109.1"/>
    </source>
</evidence>
<evidence type="ECO:0000313" key="31">
    <source>
        <dbReference type="EMBL" id="EAH2283176.1"/>
    </source>
</evidence>
<evidence type="ECO:0000313" key="66">
    <source>
        <dbReference type="Proteomes" id="UP000365297"/>
    </source>
</evidence>
<evidence type="ECO:0000313" key="87">
    <source>
        <dbReference type="Proteomes" id="UP000533021"/>
    </source>
</evidence>
<feature type="binding site" evidence="7 8">
    <location>
        <position position="56"/>
    </location>
    <ligand>
        <name>S-adenosyl-L-methionine</name>
        <dbReference type="ChEBI" id="CHEBI:59789"/>
    </ligand>
</feature>
<evidence type="ECO:0000313" key="97">
    <source>
        <dbReference type="Proteomes" id="UP000852906"/>
    </source>
</evidence>
<dbReference type="EMBL" id="DAAEEB010000013">
    <property type="protein sequence ID" value="HAA8054326.1"/>
    <property type="molecule type" value="Genomic_DNA"/>
</dbReference>
<sequence>MSKDIATPGRTTEILKKYGFLFKKSLGQNFLIDSNILTRITDTAEITKETNVIEIGPGIGALTEQLAKTANEVVAFEIDQRLLPILDDTLSAYNNIQVVHGDVLKADVEEVIAEQFAKPDLPLKIVANLPYYVTTPIILKLLHDNIPADSMTFMLQKEVADRISAVPSTKSYGSLTIAIQFYMEAELAFIVPKTVFMPQPNVDSAVIHLKRRKEPLAEVNDEEFFFEVTRASFAQRRKTLWNNLASKFPALKPRKDELVEGLNAIGIDLIRRGETLDIPEFAKLSNFLGDFLKEK</sequence>
<evidence type="ECO:0000313" key="69">
    <source>
        <dbReference type="Proteomes" id="UP000389283"/>
    </source>
</evidence>
<dbReference type="EMBL" id="AAIAJJ010000001">
    <property type="protein sequence ID" value="ECC1555696.1"/>
    <property type="molecule type" value="Genomic_DNA"/>
</dbReference>
<dbReference type="Gene3D" id="1.10.8.100">
    <property type="entry name" value="Ribosomal RNA adenine dimethylase-like, domain 2"/>
    <property type="match status" value="1"/>
</dbReference>
<evidence type="ECO:0000313" key="94">
    <source>
        <dbReference type="Proteomes" id="UP000841146"/>
    </source>
</evidence>
<evidence type="ECO:0000313" key="65">
    <source>
        <dbReference type="Proteomes" id="UP000364988"/>
    </source>
</evidence>
<evidence type="ECO:0000313" key="79">
    <source>
        <dbReference type="Proteomes" id="UP000478704"/>
    </source>
</evidence>
<evidence type="ECO:0000256" key="2">
    <source>
        <dbReference type="ARBA" id="ARBA00022552"/>
    </source>
</evidence>
<dbReference type="Proteomes" id="UP000272537">
    <property type="component" value="Unassembled WGS sequence"/>
</dbReference>
<dbReference type="PANTHER" id="PTHR11727">
    <property type="entry name" value="DIMETHYLADENOSINE TRANSFERASE"/>
    <property type="match status" value="1"/>
</dbReference>
<dbReference type="EMBL" id="DAAJZA010000001">
    <property type="protein sequence ID" value="HAC1753811.1"/>
    <property type="molecule type" value="Genomic_DNA"/>
</dbReference>
<dbReference type="EMBL" id="AANDSR010000002">
    <property type="protein sequence ID" value="EDN9836048.1"/>
    <property type="molecule type" value="Genomic_DNA"/>
</dbReference>
<evidence type="ECO:0000313" key="49">
    <source>
        <dbReference type="EMBL" id="HAC0011817.1"/>
    </source>
</evidence>
<evidence type="ECO:0000313" key="19">
    <source>
        <dbReference type="EMBL" id="EAE4943277.1"/>
    </source>
</evidence>
<reference evidence="58 61" key="5">
    <citation type="submission" date="2018-06" db="EMBL/GenBank/DDBJ databases">
        <authorList>
            <consortium name="GenomeTrakr: Next Generation Sequencing Network for Food Pathogen Tracability"/>
        </authorList>
    </citation>
    <scope>NUCLEOTIDE SEQUENCE [LARGE SCALE GENOMIC DNA]</scope>
    <source>
        <strain evidence="24 91">10B02965A-1</strain>
        <strain evidence="26 85">CFSAN063727</strain>
        <strain evidence="42 75">CFSAN102901</strain>
        <strain evidence="18 68">FDA00006494</strain>
        <strain evidence="11 66">FDA00007096</strain>
        <strain evidence="14 71">FDA00008584</strain>
        <strain evidence="22">FDA00011243</strain>
        <strain evidence="12 57">FDA00013332</strain>
        <strain evidence="17 60">FDA00013853</strain>
        <strain evidence="36 73">FDA00014336</strain>
        <strain evidence="38 69">FDA00014370</strain>
        <strain evidence="37 70">FDA00014392</strain>
        <strain evidence="45">FDA00015054</strain>
        <strain evidence="25 88">FDA1005580-S054-001</strain>
        <strain evidence="79">FDA1090798-S029-001</strain>
        <strain evidence="80">FDA956581-098-004</strain>
        <strain evidence="23 83">FDA960927-006-004</strain>
        <strain evidence="27 92">FLAG-38921</strain>
        <strain evidence="39 74">FLAG-51482A</strain>
        <strain evidence="21 58">FLAG-54356</strain>
        <strain evidence="16 67">FSIS31901579</strain>
        <strain evidence="33 84">LS1344</strain>
        <strain evidence="43 77">OSF101448</strain>
        <strain evidence="15 61">VA-WGS-00405</strain>
    </source>
</reference>
<evidence type="ECO:0000313" key="84">
    <source>
        <dbReference type="Proteomes" id="UP000527632"/>
    </source>
</evidence>
<evidence type="ECO:0000313" key="30">
    <source>
        <dbReference type="EMBL" id="EAG9519883.1"/>
    </source>
</evidence>
<evidence type="ECO:0000313" key="63">
    <source>
        <dbReference type="Proteomes" id="UP000354255"/>
    </source>
</evidence>
<evidence type="ECO:0000313" key="12">
    <source>
        <dbReference type="EMBL" id="EAC6548560.1"/>
    </source>
</evidence>
<evidence type="ECO:0000313" key="43">
    <source>
        <dbReference type="EMBL" id="EDN9836048.1"/>
    </source>
</evidence>
<evidence type="ECO:0000313" key="60">
    <source>
        <dbReference type="Proteomes" id="UP000344343"/>
    </source>
</evidence>
<dbReference type="Proteomes" id="UP000354255">
    <property type="component" value="Unassembled WGS sequence"/>
</dbReference>
<dbReference type="Proteomes" id="UP000489121">
    <property type="component" value="Unassembled WGS sequence"/>
</dbReference>
<dbReference type="EMBL" id="AAAQQZ010000007">
    <property type="protein sequence ID" value="EAE1339918.1"/>
    <property type="molecule type" value="Genomic_DNA"/>
</dbReference>
<evidence type="ECO:0000313" key="20">
    <source>
        <dbReference type="EMBL" id="EAG0867219.1"/>
    </source>
</evidence>
<feature type="binding site" evidence="7 8">
    <location>
        <position position="128"/>
    </location>
    <ligand>
        <name>S-adenosyl-L-methionine</name>
        <dbReference type="ChEBI" id="CHEBI:59789"/>
    </ligand>
</feature>
<dbReference type="EMBL" id="AAAIKW010000006">
    <property type="protein sequence ID" value="EAC4552866.1"/>
    <property type="molecule type" value="Genomic_DNA"/>
</dbReference>
<dbReference type="EMBL" id="AAHZFN010000010">
    <property type="protein sequence ID" value="ECB9473822.1"/>
    <property type="molecule type" value="Genomic_DNA"/>
</dbReference>
<evidence type="ECO:0000313" key="10">
    <source>
        <dbReference type="EMBL" id="EAC4552866.1"/>
    </source>
</evidence>
<keyword evidence="1 7" id="KW-0963">Cytoplasm</keyword>
<dbReference type="SMR" id="A0A0B8R060"/>
<dbReference type="Proteomes" id="UP000522199">
    <property type="component" value="Unassembled WGS sequence"/>
</dbReference>
<dbReference type="InterPro" id="IPR001737">
    <property type="entry name" value="KsgA/Erm"/>
</dbReference>
<dbReference type="EMBL" id="DAAIHR010000010">
    <property type="protein sequence ID" value="HAB8399068.1"/>
    <property type="molecule type" value="Genomic_DNA"/>
</dbReference>
<dbReference type="Proteomes" id="UP000840039">
    <property type="component" value="Unassembled WGS sequence"/>
</dbReference>
<evidence type="ECO:0000256" key="4">
    <source>
        <dbReference type="ARBA" id="ARBA00022679"/>
    </source>
</evidence>
<dbReference type="Proteomes" id="UP000527632">
    <property type="component" value="Unassembled WGS sequence"/>
</dbReference>
<evidence type="ECO:0000313" key="14">
    <source>
        <dbReference type="EMBL" id="EAD1184722.1"/>
    </source>
</evidence>
<evidence type="ECO:0000313" key="61">
    <source>
        <dbReference type="Proteomes" id="UP000345329"/>
    </source>
</evidence>
<dbReference type="Proteomes" id="UP000460224">
    <property type="component" value="Unassembled WGS sequence"/>
</dbReference>
<evidence type="ECO:0000313" key="44">
    <source>
        <dbReference type="EMBL" id="EDO0986866.1"/>
    </source>
</evidence>
<dbReference type="Proteomes" id="UP000403352">
    <property type="component" value="Unassembled WGS sequence"/>
</dbReference>
<dbReference type="InterPro" id="IPR020598">
    <property type="entry name" value="rRNA_Ade_methylase_Trfase_N"/>
</dbReference>
<dbReference type="Proteomes" id="UP000393182">
    <property type="component" value="Unassembled WGS sequence"/>
</dbReference>
<evidence type="ECO:0000313" key="42">
    <source>
        <dbReference type="EMBL" id="EDN7714801.1"/>
    </source>
</evidence>
<evidence type="ECO:0000313" key="80">
    <source>
        <dbReference type="Proteomes" id="UP000481141"/>
    </source>
</evidence>